<dbReference type="AlphaFoldDB" id="A9S5K5"/>
<dbReference type="EnsemblPlants" id="Pp3c23_18080V3.2">
    <property type="protein sequence ID" value="PAC:32948912.CDS.1"/>
    <property type="gene ID" value="Pp3c23_18080"/>
</dbReference>
<keyword evidence="1" id="KW-0812">Transmembrane</keyword>
<reference evidence="3" key="3">
    <citation type="submission" date="2020-12" db="UniProtKB">
        <authorList>
            <consortium name="EnsemblPlants"/>
        </authorList>
    </citation>
    <scope>IDENTIFICATION</scope>
</reference>
<dbReference type="InParanoid" id="A9S5K5"/>
<reference evidence="2 4" key="1">
    <citation type="journal article" date="2008" name="Science">
        <title>The Physcomitrella genome reveals evolutionary insights into the conquest of land by plants.</title>
        <authorList>
            <person name="Rensing S."/>
            <person name="Lang D."/>
            <person name="Zimmer A."/>
            <person name="Terry A."/>
            <person name="Salamov A."/>
            <person name="Shapiro H."/>
            <person name="Nishiyama T."/>
            <person name="Perroud P.-F."/>
            <person name="Lindquist E."/>
            <person name="Kamisugi Y."/>
            <person name="Tanahashi T."/>
            <person name="Sakakibara K."/>
            <person name="Fujita T."/>
            <person name="Oishi K."/>
            <person name="Shin-I T."/>
            <person name="Kuroki Y."/>
            <person name="Toyoda A."/>
            <person name="Suzuki Y."/>
            <person name="Hashimoto A."/>
            <person name="Yamaguchi K."/>
            <person name="Sugano A."/>
            <person name="Kohara Y."/>
            <person name="Fujiyama A."/>
            <person name="Anterola A."/>
            <person name="Aoki S."/>
            <person name="Ashton N."/>
            <person name="Barbazuk W.B."/>
            <person name="Barker E."/>
            <person name="Bennetzen J."/>
            <person name="Bezanilla M."/>
            <person name="Blankenship R."/>
            <person name="Cho S.H."/>
            <person name="Dutcher S."/>
            <person name="Estelle M."/>
            <person name="Fawcett J.A."/>
            <person name="Gundlach H."/>
            <person name="Hanada K."/>
            <person name="Heyl A."/>
            <person name="Hicks K.A."/>
            <person name="Hugh J."/>
            <person name="Lohr M."/>
            <person name="Mayer K."/>
            <person name="Melkozernov A."/>
            <person name="Murata T."/>
            <person name="Nelson D."/>
            <person name="Pils B."/>
            <person name="Prigge M."/>
            <person name="Reiss B."/>
            <person name="Renner T."/>
            <person name="Rombauts S."/>
            <person name="Rushton P."/>
            <person name="Sanderfoot A."/>
            <person name="Schween G."/>
            <person name="Shiu S.-H."/>
            <person name="Stueber K."/>
            <person name="Theodoulou F.L."/>
            <person name="Tu H."/>
            <person name="Van de Peer Y."/>
            <person name="Verrier P.J."/>
            <person name="Waters E."/>
            <person name="Wood A."/>
            <person name="Yang L."/>
            <person name="Cove D."/>
            <person name="Cuming A."/>
            <person name="Hasebe M."/>
            <person name="Lucas S."/>
            <person name="Mishler D.B."/>
            <person name="Reski R."/>
            <person name="Grigoriev I."/>
            <person name="Quatrano R.S."/>
            <person name="Boore J.L."/>
        </authorList>
    </citation>
    <scope>NUCLEOTIDE SEQUENCE [LARGE SCALE GENOMIC DNA]</scope>
    <source>
        <strain evidence="3 4">cv. Gransden 2004</strain>
    </source>
</reference>
<dbReference type="Gramene" id="Pp3c23_18080V3.2">
    <property type="protein sequence ID" value="PAC:32948912.CDS.1"/>
    <property type="gene ID" value="Pp3c23_18080"/>
</dbReference>
<organism evidence="2">
    <name type="scientific">Physcomitrium patens</name>
    <name type="common">Spreading-leaved earth moss</name>
    <name type="synonym">Physcomitrella patens</name>
    <dbReference type="NCBI Taxonomy" id="3218"/>
    <lineage>
        <taxon>Eukaryota</taxon>
        <taxon>Viridiplantae</taxon>
        <taxon>Streptophyta</taxon>
        <taxon>Embryophyta</taxon>
        <taxon>Bryophyta</taxon>
        <taxon>Bryophytina</taxon>
        <taxon>Bryopsida</taxon>
        <taxon>Funariidae</taxon>
        <taxon>Funariales</taxon>
        <taxon>Funariaceae</taxon>
        <taxon>Physcomitrium</taxon>
    </lineage>
</organism>
<sequence>MADPKPCGKKCLEFTVSKWVSKVAPLTSGQPAGSMNNTLSVTNQKTLSATVVFIVFAFASLFIIFLCGFLLQRNRLRNQRSDTTNVVVVQPKREEQEQEALNEEGKWGAGSVELVVMAGEKTPTFLAHHSLSPSTTAIQHPPRNLSTL</sequence>
<feature type="transmembrane region" description="Helical" evidence="1">
    <location>
        <begin position="47"/>
        <end position="71"/>
    </location>
</feature>
<name>A9S5K5_PHYPA</name>
<keyword evidence="4" id="KW-1185">Reference proteome</keyword>
<evidence type="ECO:0000313" key="2">
    <source>
        <dbReference type="EMBL" id="PNR29547.1"/>
    </source>
</evidence>
<gene>
    <name evidence="2" type="ORF">PHYPA_028241</name>
</gene>
<dbReference type="Gramene" id="Pp3c23_18080V3.1">
    <property type="protein sequence ID" value="PAC:32948911.CDS.1"/>
    <property type="gene ID" value="Pp3c23_18080"/>
</dbReference>
<keyword evidence="1" id="KW-0472">Membrane</keyword>
<dbReference type="EMBL" id="ABEU02000023">
    <property type="protein sequence ID" value="PNR29547.1"/>
    <property type="molecule type" value="Genomic_DNA"/>
</dbReference>
<evidence type="ECO:0000313" key="3">
    <source>
        <dbReference type="EnsemblPlants" id="PAC:32948911.CDS.1"/>
    </source>
</evidence>
<evidence type="ECO:0000313" key="4">
    <source>
        <dbReference type="Proteomes" id="UP000006727"/>
    </source>
</evidence>
<reference evidence="2 4" key="2">
    <citation type="journal article" date="2018" name="Plant J.">
        <title>The Physcomitrella patens chromosome-scale assembly reveals moss genome structure and evolution.</title>
        <authorList>
            <person name="Lang D."/>
            <person name="Ullrich K.K."/>
            <person name="Murat F."/>
            <person name="Fuchs J."/>
            <person name="Jenkins J."/>
            <person name="Haas F.B."/>
            <person name="Piednoel M."/>
            <person name="Gundlach H."/>
            <person name="Van Bel M."/>
            <person name="Meyberg R."/>
            <person name="Vives C."/>
            <person name="Morata J."/>
            <person name="Symeonidi A."/>
            <person name="Hiss M."/>
            <person name="Muchero W."/>
            <person name="Kamisugi Y."/>
            <person name="Saleh O."/>
            <person name="Blanc G."/>
            <person name="Decker E.L."/>
            <person name="van Gessel N."/>
            <person name="Grimwood J."/>
            <person name="Hayes R.D."/>
            <person name="Graham S.W."/>
            <person name="Gunter L.E."/>
            <person name="McDaniel S.F."/>
            <person name="Hoernstein S.N.W."/>
            <person name="Larsson A."/>
            <person name="Li F.W."/>
            <person name="Perroud P.F."/>
            <person name="Phillips J."/>
            <person name="Ranjan P."/>
            <person name="Rokshar D.S."/>
            <person name="Rothfels C.J."/>
            <person name="Schneider L."/>
            <person name="Shu S."/>
            <person name="Stevenson D.W."/>
            <person name="Thummler F."/>
            <person name="Tillich M."/>
            <person name="Villarreal Aguilar J.C."/>
            <person name="Widiez T."/>
            <person name="Wong G.K."/>
            <person name="Wymore A."/>
            <person name="Zhang Y."/>
            <person name="Zimmer A.D."/>
            <person name="Quatrano R.S."/>
            <person name="Mayer K.F.X."/>
            <person name="Goodstein D."/>
            <person name="Casacuberta J.M."/>
            <person name="Vandepoele K."/>
            <person name="Reski R."/>
            <person name="Cuming A.C."/>
            <person name="Tuskan G.A."/>
            <person name="Maumus F."/>
            <person name="Salse J."/>
            <person name="Schmutz J."/>
            <person name="Rensing S.A."/>
        </authorList>
    </citation>
    <scope>NUCLEOTIDE SEQUENCE [LARGE SCALE GENOMIC DNA]</scope>
    <source>
        <strain evidence="3 4">cv. Gransden 2004</strain>
    </source>
</reference>
<dbReference type="EnsemblPlants" id="Pp3c23_18080V3.1">
    <property type="protein sequence ID" value="PAC:32948911.CDS.1"/>
    <property type="gene ID" value="Pp3c23_18080"/>
</dbReference>
<dbReference type="PaxDb" id="3218-PP1S49_286V6.1"/>
<dbReference type="HOGENOM" id="CLU_1858644_0_0_1"/>
<accession>A9S5K5</accession>
<keyword evidence="1" id="KW-1133">Transmembrane helix</keyword>
<protein>
    <submittedName>
        <fullName evidence="2 3">Uncharacterized protein</fullName>
    </submittedName>
</protein>
<dbReference type="Proteomes" id="UP000006727">
    <property type="component" value="Chromosome 23"/>
</dbReference>
<proteinExistence type="predicted"/>
<evidence type="ECO:0000256" key="1">
    <source>
        <dbReference type="SAM" id="Phobius"/>
    </source>
</evidence>